<evidence type="ECO:0000313" key="2">
    <source>
        <dbReference type="Proteomes" id="UP001638806"/>
    </source>
</evidence>
<keyword evidence="2" id="KW-1185">Reference proteome</keyword>
<gene>
    <name evidence="1" type="ORF">ACCO45_012089</name>
</gene>
<accession>A0ACC4DDE8</accession>
<dbReference type="Proteomes" id="UP001638806">
    <property type="component" value="Unassembled WGS sequence"/>
</dbReference>
<proteinExistence type="predicted"/>
<reference evidence="1" key="1">
    <citation type="submission" date="2024-12" db="EMBL/GenBank/DDBJ databases">
        <title>Comparative genomics and development of molecular markers within Purpureocillium lilacinum and among Purpureocillium species.</title>
        <authorList>
            <person name="Yeh Z.-Y."/>
            <person name="Ni N.-T."/>
            <person name="Lo P.-H."/>
            <person name="Mushyakhwo K."/>
            <person name="Lin C.-F."/>
            <person name="Nai Y.-S."/>
        </authorList>
    </citation>
    <scope>NUCLEOTIDE SEQUENCE</scope>
    <source>
        <strain evidence="1">NCHU-NPUST-175</strain>
    </source>
</reference>
<name>A0ACC4DDE8_PURLI</name>
<sequence>MPARGPVSEIVLVAQLGRVFAVAAEERRRVPLAGQPGWYRHDPRCDGKLPYQAVFVESAGAQDGIAIDSTIPEYTAIPGVREWPRRRCAPSRMSIRAVFCAVGHSSVGDDVQSSSRTCRDMCAWCRRVGCGQASSPARPEGPSSRIGGTACETTVDGSAEVGMSAIDGAIETLLIVEESMRRR</sequence>
<evidence type="ECO:0000313" key="1">
    <source>
        <dbReference type="EMBL" id="KAL3954133.1"/>
    </source>
</evidence>
<comment type="caution">
    <text evidence="1">The sequence shown here is derived from an EMBL/GenBank/DDBJ whole genome shotgun (WGS) entry which is preliminary data.</text>
</comment>
<dbReference type="EMBL" id="JBGNUJ010000011">
    <property type="protein sequence ID" value="KAL3954133.1"/>
    <property type="molecule type" value="Genomic_DNA"/>
</dbReference>
<protein>
    <submittedName>
        <fullName evidence="1">Uncharacterized protein</fullName>
    </submittedName>
</protein>
<organism evidence="1 2">
    <name type="scientific">Purpureocillium lilacinum</name>
    <name type="common">Paecilomyces lilacinus</name>
    <dbReference type="NCBI Taxonomy" id="33203"/>
    <lineage>
        <taxon>Eukaryota</taxon>
        <taxon>Fungi</taxon>
        <taxon>Dikarya</taxon>
        <taxon>Ascomycota</taxon>
        <taxon>Pezizomycotina</taxon>
        <taxon>Sordariomycetes</taxon>
        <taxon>Hypocreomycetidae</taxon>
        <taxon>Hypocreales</taxon>
        <taxon>Ophiocordycipitaceae</taxon>
        <taxon>Purpureocillium</taxon>
    </lineage>
</organism>